<accession>A0ABU0YEY1</accession>
<reference evidence="3" key="1">
    <citation type="submission" date="2023-08" db="EMBL/GenBank/DDBJ databases">
        <title>Rhodospirillaceae gen. nov., a novel taxon isolated from the Yangtze River Yuezi River estuary sludge.</title>
        <authorList>
            <person name="Ruan L."/>
        </authorList>
    </citation>
    <scope>NUCLEOTIDE SEQUENCE [LARGE SCALE GENOMIC DNA]</scope>
    <source>
        <strain evidence="3">R-7</strain>
    </source>
</reference>
<protein>
    <submittedName>
        <fullName evidence="2">Uncharacterized protein</fullName>
    </submittedName>
</protein>
<evidence type="ECO:0000313" key="2">
    <source>
        <dbReference type="EMBL" id="MDQ7246272.1"/>
    </source>
</evidence>
<evidence type="ECO:0000256" key="1">
    <source>
        <dbReference type="SAM" id="MobiDB-lite"/>
    </source>
</evidence>
<dbReference type="RefSeq" id="WP_379953650.1">
    <property type="nucleotide sequence ID" value="NZ_JAUYVI010000001.1"/>
</dbReference>
<gene>
    <name evidence="2" type="ORF">Q8A70_01280</name>
</gene>
<feature type="compositionally biased region" description="Basic and acidic residues" evidence="1">
    <location>
        <begin position="257"/>
        <end position="266"/>
    </location>
</feature>
<dbReference type="Proteomes" id="UP001230156">
    <property type="component" value="Unassembled WGS sequence"/>
</dbReference>
<proteinExistence type="predicted"/>
<name>A0ABU0YEY1_9PROT</name>
<dbReference type="EMBL" id="JAUYVI010000001">
    <property type="protein sequence ID" value="MDQ7246272.1"/>
    <property type="molecule type" value="Genomic_DNA"/>
</dbReference>
<sequence>MAKASRRTGKQKTKSCFVVSPIGEAGSSVRVRADWLYEGIIVPIVGAVFSVSRADGITIPGAIDLQIIDRLQTADLVIADMTGLNPNVFYEIGIRHCTDKPIIHMVSKDEVIPFDVKMYRAITYSTATPADVREAQRQLKAHVAEVQRPGYQSSTPVRTAISLQTLRNSPEAANKELIEEFLRLKDRVNAIERDRANSSKGEQRTLKPISNWTDYIAKTIPEWREPADQEKATLIRRMILKRALEAVNTPASEEVQPDDKKTKEEN</sequence>
<comment type="caution">
    <text evidence="2">The sequence shown here is derived from an EMBL/GenBank/DDBJ whole genome shotgun (WGS) entry which is preliminary data.</text>
</comment>
<feature type="region of interest" description="Disordered" evidence="1">
    <location>
        <begin position="246"/>
        <end position="266"/>
    </location>
</feature>
<evidence type="ECO:0000313" key="3">
    <source>
        <dbReference type="Proteomes" id="UP001230156"/>
    </source>
</evidence>
<dbReference type="Gene3D" id="3.40.50.450">
    <property type="match status" value="1"/>
</dbReference>
<keyword evidence="3" id="KW-1185">Reference proteome</keyword>
<organism evidence="2 3">
    <name type="scientific">Dongia sedimenti</name>
    <dbReference type="NCBI Taxonomy" id="3064282"/>
    <lineage>
        <taxon>Bacteria</taxon>
        <taxon>Pseudomonadati</taxon>
        <taxon>Pseudomonadota</taxon>
        <taxon>Alphaproteobacteria</taxon>
        <taxon>Rhodospirillales</taxon>
        <taxon>Dongiaceae</taxon>
        <taxon>Dongia</taxon>
    </lineage>
</organism>